<evidence type="ECO:0000313" key="3">
    <source>
        <dbReference type="Proteomes" id="UP000765509"/>
    </source>
</evidence>
<dbReference type="Proteomes" id="UP000765509">
    <property type="component" value="Unassembled WGS sequence"/>
</dbReference>
<reference evidence="2" key="1">
    <citation type="submission" date="2021-03" db="EMBL/GenBank/DDBJ databases">
        <title>Draft genome sequence of rust myrtle Austropuccinia psidii MF-1, a brazilian biotype.</title>
        <authorList>
            <person name="Quecine M.C."/>
            <person name="Pachon D.M.R."/>
            <person name="Bonatelli M.L."/>
            <person name="Correr F.H."/>
            <person name="Franceschini L.M."/>
            <person name="Leite T.F."/>
            <person name="Margarido G.R.A."/>
            <person name="Almeida C.A."/>
            <person name="Ferrarezi J.A."/>
            <person name="Labate C.A."/>
        </authorList>
    </citation>
    <scope>NUCLEOTIDE SEQUENCE</scope>
    <source>
        <strain evidence="2">MF-1</strain>
    </source>
</reference>
<proteinExistence type="predicted"/>
<name>A0A9Q3FKJ0_9BASI</name>
<evidence type="ECO:0000313" key="2">
    <source>
        <dbReference type="EMBL" id="MBW0539240.1"/>
    </source>
</evidence>
<dbReference type="EMBL" id="AVOT02043830">
    <property type="protein sequence ID" value="MBW0539240.1"/>
    <property type="molecule type" value="Genomic_DNA"/>
</dbReference>
<sequence length="162" mass="18859">MLPLTHQGVMNSWCTLKKFLQEAEIVKYSNRWNPLSLKTQIKKIKEYHNKKREVRNEEAPVASTSKPQAKQPPQEGKVEESEETIHPYVQDPNNTQRCHGNSFQNGQNHDGIHGKRGKKKETTIFPKEINLSPDIVNTSSKIENCIISFKDTKWFYLYCKFL</sequence>
<accession>A0A9Q3FKJ0</accession>
<comment type="caution">
    <text evidence="2">The sequence shown here is derived from an EMBL/GenBank/DDBJ whole genome shotgun (WGS) entry which is preliminary data.</text>
</comment>
<feature type="region of interest" description="Disordered" evidence="1">
    <location>
        <begin position="48"/>
        <end position="83"/>
    </location>
</feature>
<keyword evidence="3" id="KW-1185">Reference proteome</keyword>
<evidence type="ECO:0000256" key="1">
    <source>
        <dbReference type="SAM" id="MobiDB-lite"/>
    </source>
</evidence>
<protein>
    <submittedName>
        <fullName evidence="2">Uncharacterized protein</fullName>
    </submittedName>
</protein>
<dbReference type="AlphaFoldDB" id="A0A9Q3FKJ0"/>
<gene>
    <name evidence="2" type="ORF">O181_078955</name>
</gene>
<organism evidence="2 3">
    <name type="scientific">Austropuccinia psidii MF-1</name>
    <dbReference type="NCBI Taxonomy" id="1389203"/>
    <lineage>
        <taxon>Eukaryota</taxon>
        <taxon>Fungi</taxon>
        <taxon>Dikarya</taxon>
        <taxon>Basidiomycota</taxon>
        <taxon>Pucciniomycotina</taxon>
        <taxon>Pucciniomycetes</taxon>
        <taxon>Pucciniales</taxon>
        <taxon>Sphaerophragmiaceae</taxon>
        <taxon>Austropuccinia</taxon>
    </lineage>
</organism>